<feature type="transmembrane region" description="Helical" evidence="10">
    <location>
        <begin position="269"/>
        <end position="291"/>
    </location>
</feature>
<dbReference type="Pfam" id="PF20501">
    <property type="entry name" value="MbhE"/>
    <property type="match status" value="1"/>
</dbReference>
<evidence type="ECO:0000256" key="8">
    <source>
        <dbReference type="ARBA" id="ARBA00023136"/>
    </source>
</evidence>
<feature type="domain" description="MrpA C-terminal/MbhE" evidence="15">
    <location>
        <begin position="692"/>
        <end position="767"/>
    </location>
</feature>
<dbReference type="RefSeq" id="WP_283441396.1">
    <property type="nucleotide sequence ID" value="NZ_FXUL01000003.1"/>
</dbReference>
<feature type="transmembrane region" description="Helical" evidence="10">
    <location>
        <begin position="298"/>
        <end position="316"/>
    </location>
</feature>
<evidence type="ECO:0000256" key="3">
    <source>
        <dbReference type="ARBA" id="ARBA00022449"/>
    </source>
</evidence>
<keyword evidence="4" id="KW-1003">Cell membrane</keyword>
<dbReference type="InterPro" id="IPR001516">
    <property type="entry name" value="Proton_antipo_N"/>
</dbReference>
<comment type="caution">
    <text evidence="16">The sequence shown here is derived from an EMBL/GenBank/DDBJ whole genome shotgun (WGS) entry which is preliminary data.</text>
</comment>
<name>A0ABY1PXR1_9BURK</name>
<feature type="transmembrane region" description="Helical" evidence="10">
    <location>
        <begin position="694"/>
        <end position="711"/>
    </location>
</feature>
<evidence type="ECO:0000256" key="10">
    <source>
        <dbReference type="SAM" id="Phobius"/>
    </source>
</evidence>
<feature type="transmembrane region" description="Helical" evidence="10">
    <location>
        <begin position="817"/>
        <end position="838"/>
    </location>
</feature>
<dbReference type="Pfam" id="PF04039">
    <property type="entry name" value="MnhB"/>
    <property type="match status" value="1"/>
</dbReference>
<dbReference type="InterPro" id="IPR046806">
    <property type="entry name" value="MrpA_C/MbhE"/>
</dbReference>
<feature type="transmembrane region" description="Helical" evidence="10">
    <location>
        <begin position="570"/>
        <end position="591"/>
    </location>
</feature>
<accession>A0ABY1PXR1</accession>
<feature type="transmembrane region" description="Helical" evidence="10">
    <location>
        <begin position="653"/>
        <end position="674"/>
    </location>
</feature>
<feature type="transmembrane region" description="Helical" evidence="10">
    <location>
        <begin position="627"/>
        <end position="647"/>
    </location>
</feature>
<dbReference type="Pfam" id="PF00662">
    <property type="entry name" value="Proton_antipo_N"/>
    <property type="match status" value="1"/>
</dbReference>
<evidence type="ECO:0000259" key="14">
    <source>
        <dbReference type="Pfam" id="PF13244"/>
    </source>
</evidence>
<feature type="transmembrane region" description="Helical" evidence="10">
    <location>
        <begin position="409"/>
        <end position="430"/>
    </location>
</feature>
<keyword evidence="7" id="KW-0406">Ion transport</keyword>
<keyword evidence="2" id="KW-0813">Transport</keyword>
<evidence type="ECO:0000259" key="15">
    <source>
        <dbReference type="Pfam" id="PF20501"/>
    </source>
</evidence>
<feature type="transmembrane region" description="Helical" evidence="10">
    <location>
        <begin position="109"/>
        <end position="125"/>
    </location>
</feature>
<evidence type="ECO:0000256" key="7">
    <source>
        <dbReference type="ARBA" id="ARBA00023065"/>
    </source>
</evidence>
<reference evidence="16 17" key="1">
    <citation type="submission" date="2017-05" db="EMBL/GenBank/DDBJ databases">
        <authorList>
            <person name="Varghese N."/>
            <person name="Submissions S."/>
        </authorList>
    </citation>
    <scope>NUCLEOTIDE SEQUENCE [LARGE SCALE GENOMIC DNA]</scope>
    <source>
        <strain evidence="16 17">DSM 26001</strain>
    </source>
</reference>
<keyword evidence="8 10" id="KW-0472">Membrane</keyword>
<evidence type="ECO:0000256" key="1">
    <source>
        <dbReference type="ARBA" id="ARBA00004651"/>
    </source>
</evidence>
<feature type="domain" description="Na+/H+ antiporter MnhB subunit-related protein" evidence="13">
    <location>
        <begin position="791"/>
        <end position="914"/>
    </location>
</feature>
<proteinExistence type="predicted"/>
<evidence type="ECO:0000313" key="17">
    <source>
        <dbReference type="Proteomes" id="UP001158049"/>
    </source>
</evidence>
<dbReference type="InterPro" id="IPR001750">
    <property type="entry name" value="ND/Mrp_TM"/>
</dbReference>
<dbReference type="PANTHER" id="PTHR43373:SF1">
    <property type="entry name" value="NA(+)_H(+) ANTIPORTER SUBUNIT A"/>
    <property type="match status" value="1"/>
</dbReference>
<dbReference type="Pfam" id="PF00361">
    <property type="entry name" value="Proton_antipo_M"/>
    <property type="match status" value="1"/>
</dbReference>
<evidence type="ECO:0000259" key="12">
    <source>
        <dbReference type="Pfam" id="PF00662"/>
    </source>
</evidence>
<keyword evidence="17" id="KW-1185">Reference proteome</keyword>
<feature type="transmembrane region" description="Helical" evidence="10">
    <location>
        <begin position="77"/>
        <end position="97"/>
    </location>
</feature>
<organism evidence="16 17">
    <name type="scientific">Noviherbaspirillum suwonense</name>
    <dbReference type="NCBI Taxonomy" id="1224511"/>
    <lineage>
        <taxon>Bacteria</taxon>
        <taxon>Pseudomonadati</taxon>
        <taxon>Pseudomonadota</taxon>
        <taxon>Betaproteobacteria</taxon>
        <taxon>Burkholderiales</taxon>
        <taxon>Oxalobacteraceae</taxon>
        <taxon>Noviherbaspirillum</taxon>
    </lineage>
</organism>
<evidence type="ECO:0000259" key="11">
    <source>
        <dbReference type="Pfam" id="PF00361"/>
    </source>
</evidence>
<dbReference type="InterPro" id="IPR025383">
    <property type="entry name" value="MrpA_C/MbhD"/>
</dbReference>
<feature type="transmembrane region" description="Helical" evidence="10">
    <location>
        <begin position="162"/>
        <end position="185"/>
    </location>
</feature>
<dbReference type="PRINTS" id="PR01434">
    <property type="entry name" value="NADHDHGNASE5"/>
</dbReference>
<feature type="transmembrane region" description="Helical" evidence="10">
    <location>
        <begin position="603"/>
        <end position="622"/>
    </location>
</feature>
<dbReference type="Proteomes" id="UP001158049">
    <property type="component" value="Unassembled WGS sequence"/>
</dbReference>
<feature type="transmembrane region" description="Helical" evidence="10">
    <location>
        <begin position="131"/>
        <end position="150"/>
    </location>
</feature>
<keyword evidence="6 10" id="KW-1133">Transmembrane helix</keyword>
<gene>
    <name evidence="16" type="ORF">SAMN06295970_103118</name>
</gene>
<feature type="transmembrane region" description="Helical" evidence="10">
    <location>
        <begin position="367"/>
        <end position="389"/>
    </location>
</feature>
<dbReference type="Pfam" id="PF13244">
    <property type="entry name" value="MbhD"/>
    <property type="match status" value="1"/>
</dbReference>
<evidence type="ECO:0000256" key="9">
    <source>
        <dbReference type="RuleBase" id="RU000320"/>
    </source>
</evidence>
<feature type="transmembrane region" description="Helical" evidence="10">
    <location>
        <begin position="205"/>
        <end position="230"/>
    </location>
</feature>
<feature type="transmembrane region" description="Helical" evidence="10">
    <location>
        <begin position="893"/>
        <end position="917"/>
    </location>
</feature>
<dbReference type="NCBIfam" id="NF009288">
    <property type="entry name" value="PRK12648.1"/>
    <property type="match status" value="1"/>
</dbReference>
<dbReference type="EMBL" id="FXUL01000003">
    <property type="protein sequence ID" value="SMP52309.1"/>
    <property type="molecule type" value="Genomic_DNA"/>
</dbReference>
<evidence type="ECO:0000256" key="4">
    <source>
        <dbReference type="ARBA" id="ARBA00022475"/>
    </source>
</evidence>
<feature type="transmembrane region" description="Helical" evidence="10">
    <location>
        <begin position="850"/>
        <end position="873"/>
    </location>
</feature>
<feature type="transmembrane region" description="Helical" evidence="10">
    <location>
        <begin position="242"/>
        <end position="263"/>
    </location>
</feature>
<evidence type="ECO:0000313" key="16">
    <source>
        <dbReference type="EMBL" id="SMP52309.1"/>
    </source>
</evidence>
<feature type="domain" description="MrpA C-terminal/MbhD" evidence="14">
    <location>
        <begin position="611"/>
        <end position="676"/>
    </location>
</feature>
<dbReference type="InterPro" id="IPR007182">
    <property type="entry name" value="MnhB"/>
</dbReference>
<evidence type="ECO:0000259" key="13">
    <source>
        <dbReference type="Pfam" id="PF04039"/>
    </source>
</evidence>
<sequence length="935" mass="99828">MTFPLIVLIPFLAAWLPVLAMRSGRNASAWSAGAVLAAALALLLSQAPRVLAGETLRAAWQWLPQAGINLSFRLDGLGLLFCLLILGIGLLVVLYAAYYLSDDDPIGRFFAYLLLFAGAMLGVVLSENVLLLVVFWELTSLTSFLLIAFWHHRSDAREGARMALAVTGAGGLSLLAGMVLLGQAAGSFELTEIFANAEQVRASPLYLPLMVLILLGAFTKSAQFPFHFWLPHAMAAPTPVSAYLHSATMVKAGIFLLARFYPVLSGTDAWFYIVTTTGFVTFAFGAYAALWKHDLKGLLAYSTISHLGLITLLFGLQTKLSVVAAVFHIINHATFKASLFMAAGIIDHEAGTRDMRKLNGLWKTMPYTGMLAMVAAGAMAGVPLLNGFLSKEMFLAETVQFAGRAQWGLLLPVAVTLASVFSVAYSVRFIDDVFFNGEPQGLTKTPHEPPHWMRIPVELLVAVCLAVGIFPEHTVAPLLAAAVDATVNGAPVPPYSLAIWHGFNLPLAMSGIALAGGLFAYYFLQRTYDLHRHLPTLFNGHWLYHKGLGRLLGFSGRLTAGLENNSLQRYLGWLVIAALVLAAWPFLHLGWSSGDRPRTPVNGMALVIWLILAVCIAAAVALHRQRLVALIMVSAVGLVPTLVFAWLGAPDLGLTQVTVEVVTIVLLLLALHWLPQHSPAEPSSRRGRTLGRAAIALAAGGGMAALAYAVLTRPFRSLSDFYLANSMPGGGGANVVNVILVDFRGYDTFGEIIVLAIAALGIAAMMGKPLSARRAADQDGRPWSPDLHPLMLSVLTSLLLPLALMVAVFIFMRGHNLPGGGFVAGLVTGIALILLYIANGIGWAGARMQLAFAPVIGAGVFIAGLTGIASWLFARPFLTSAHGHPNLPVIGDLPLASAMAFDLGVYLTVVGVVLLVLSSLGRATVAARPETDKET</sequence>
<keyword evidence="3" id="KW-0050">Antiport</keyword>
<protein>
    <submittedName>
        <fullName evidence="16">Multisubunit potassium/proton antiporter, PhaA subunit /multisubunit potassium/proton antiporter, PhaB subunit</fullName>
    </submittedName>
</protein>
<feature type="transmembrane region" description="Helical" evidence="10">
    <location>
        <begin position="790"/>
        <end position="811"/>
    </location>
</feature>
<evidence type="ECO:0000256" key="6">
    <source>
        <dbReference type="ARBA" id="ARBA00022989"/>
    </source>
</evidence>
<feature type="domain" description="NADH-Ubiquinone oxidoreductase (complex I) chain 5 N-terminal" evidence="12">
    <location>
        <begin position="67"/>
        <end position="110"/>
    </location>
</feature>
<evidence type="ECO:0000256" key="2">
    <source>
        <dbReference type="ARBA" id="ARBA00022448"/>
    </source>
</evidence>
<feature type="transmembrane region" description="Helical" evidence="10">
    <location>
        <begin position="503"/>
        <end position="524"/>
    </location>
</feature>
<keyword evidence="5 9" id="KW-0812">Transmembrane</keyword>
<evidence type="ECO:0000256" key="5">
    <source>
        <dbReference type="ARBA" id="ARBA00022692"/>
    </source>
</evidence>
<feature type="transmembrane region" description="Helical" evidence="10">
    <location>
        <begin position="752"/>
        <end position="770"/>
    </location>
</feature>
<feature type="domain" description="NADH:quinone oxidoreductase/Mrp antiporter transmembrane" evidence="11">
    <location>
        <begin position="126"/>
        <end position="402"/>
    </location>
</feature>
<comment type="subcellular location">
    <subcellularLocation>
        <location evidence="1">Cell membrane</location>
        <topology evidence="1">Multi-pass membrane protein</topology>
    </subcellularLocation>
    <subcellularLocation>
        <location evidence="9">Membrane</location>
        <topology evidence="9">Multi-pass membrane protein</topology>
    </subcellularLocation>
</comment>
<feature type="transmembrane region" description="Helical" evidence="10">
    <location>
        <begin position="322"/>
        <end position="346"/>
    </location>
</feature>
<dbReference type="InterPro" id="IPR050616">
    <property type="entry name" value="CPA3_Na-H_Antiporter_A"/>
</dbReference>
<dbReference type="PANTHER" id="PTHR43373">
    <property type="entry name" value="NA(+)/H(+) ANTIPORTER SUBUNIT"/>
    <property type="match status" value="1"/>
</dbReference>